<name>A0A7W7VRR9_9ACTN</name>
<gene>
    <name evidence="5" type="ORF">FHS44_007565</name>
</gene>
<dbReference type="GO" id="GO:0043200">
    <property type="term" value="P:response to amino acid"/>
    <property type="evidence" value="ECO:0007669"/>
    <property type="project" value="TreeGrafter"/>
</dbReference>
<dbReference type="AlphaFoldDB" id="A0A7W7VRR9"/>
<dbReference type="InterPro" id="IPR036388">
    <property type="entry name" value="WH-like_DNA-bd_sf"/>
</dbReference>
<feature type="domain" description="HTH asnC-type" evidence="4">
    <location>
        <begin position="177"/>
        <end position="237"/>
    </location>
</feature>
<dbReference type="Proteomes" id="UP000552644">
    <property type="component" value="Unassembled WGS sequence"/>
</dbReference>
<evidence type="ECO:0000259" key="4">
    <source>
        <dbReference type="PROSITE" id="PS50956"/>
    </source>
</evidence>
<keyword evidence="6" id="KW-1185">Reference proteome</keyword>
<dbReference type="GO" id="GO:0005829">
    <property type="term" value="C:cytosol"/>
    <property type="evidence" value="ECO:0007669"/>
    <property type="project" value="TreeGrafter"/>
</dbReference>
<dbReference type="InterPro" id="IPR019888">
    <property type="entry name" value="Tscrpt_reg_AsnC-like"/>
</dbReference>
<keyword evidence="3" id="KW-0804">Transcription</keyword>
<dbReference type="InterPro" id="IPR000485">
    <property type="entry name" value="AsnC-type_HTH_dom"/>
</dbReference>
<feature type="domain" description="HTH asnC-type" evidence="4">
    <location>
        <begin position="6"/>
        <end position="58"/>
    </location>
</feature>
<dbReference type="EMBL" id="JACHJP010000013">
    <property type="protein sequence ID" value="MBB4920416.1"/>
    <property type="molecule type" value="Genomic_DNA"/>
</dbReference>
<dbReference type="RefSeq" id="WP_184724541.1">
    <property type="nucleotide sequence ID" value="NZ_JACHJP010000013.1"/>
</dbReference>
<keyword evidence="2 5" id="KW-0238">DNA-binding</keyword>
<dbReference type="InterPro" id="IPR011008">
    <property type="entry name" value="Dimeric_a/b-barrel"/>
</dbReference>
<dbReference type="PRINTS" id="PR00033">
    <property type="entry name" value="HTHASNC"/>
</dbReference>
<dbReference type="InterPro" id="IPR036390">
    <property type="entry name" value="WH_DNA-bd_sf"/>
</dbReference>
<dbReference type="PANTHER" id="PTHR30154:SF34">
    <property type="entry name" value="TRANSCRIPTIONAL REGULATOR AZLB"/>
    <property type="match status" value="1"/>
</dbReference>
<proteinExistence type="predicted"/>
<dbReference type="InterPro" id="IPR019887">
    <property type="entry name" value="Tscrpt_reg_AsnC/Lrp_C"/>
</dbReference>
<dbReference type="Pfam" id="PF13404">
    <property type="entry name" value="HTH_AsnC-type"/>
    <property type="match status" value="2"/>
</dbReference>
<protein>
    <submittedName>
        <fullName evidence="5">DNA-binding Lrp family transcriptional regulator</fullName>
    </submittedName>
</protein>
<evidence type="ECO:0000256" key="2">
    <source>
        <dbReference type="ARBA" id="ARBA00023125"/>
    </source>
</evidence>
<dbReference type="Pfam" id="PF01037">
    <property type="entry name" value="AsnC_trans_reg"/>
    <property type="match status" value="1"/>
</dbReference>
<evidence type="ECO:0000313" key="6">
    <source>
        <dbReference type="Proteomes" id="UP000552644"/>
    </source>
</evidence>
<dbReference type="Gene3D" id="1.10.10.10">
    <property type="entry name" value="Winged helix-like DNA-binding domain superfamily/Winged helix DNA-binding domain"/>
    <property type="match status" value="2"/>
</dbReference>
<dbReference type="GO" id="GO:0043565">
    <property type="term" value="F:sequence-specific DNA binding"/>
    <property type="evidence" value="ECO:0007669"/>
    <property type="project" value="InterPro"/>
</dbReference>
<dbReference type="SUPFAM" id="SSF46785">
    <property type="entry name" value="Winged helix' DNA-binding domain"/>
    <property type="match status" value="2"/>
</dbReference>
<dbReference type="SMART" id="SM00344">
    <property type="entry name" value="HTH_ASNC"/>
    <property type="match status" value="2"/>
</dbReference>
<evidence type="ECO:0000256" key="1">
    <source>
        <dbReference type="ARBA" id="ARBA00023015"/>
    </source>
</evidence>
<evidence type="ECO:0000313" key="5">
    <source>
        <dbReference type="EMBL" id="MBB4920416.1"/>
    </source>
</evidence>
<dbReference type="Gene3D" id="3.30.70.920">
    <property type="match status" value="1"/>
</dbReference>
<sequence>MDPVTLDDLDRQLLHALQVDGRAPFSQIAGVLGVADRTVARRYARLSALGAVRVLGFPDGRRTGHAEWFVRLRCLPDAARAVGAALARRPDTSWVTLLSGGSEISCLVRTAERSGDGPVLLERLTRTPRVVSVGAQRVLRDFSDHESGWRARASALTREQAAALRPSYGGAVAWDGLTDLDRRLLPALAVDGRTSCASLAQAVGWSESVVRRRLTELRRTRALLFSVETDPRLFGYTTECMMWLTVSPGRVPEVAEALSGDVEIAFVAAMTGQANVLAYVVCRDIDALYDYLTGRVGALPGVQRLESVPVTGYAKRMAVPKE</sequence>
<accession>A0A7W7VRR9</accession>
<comment type="caution">
    <text evidence="5">The sequence shown here is derived from an EMBL/GenBank/DDBJ whole genome shotgun (WGS) entry which is preliminary data.</text>
</comment>
<dbReference type="SUPFAM" id="SSF54909">
    <property type="entry name" value="Dimeric alpha+beta barrel"/>
    <property type="match status" value="1"/>
</dbReference>
<keyword evidence="1" id="KW-0805">Transcription regulation</keyword>
<dbReference type="PANTHER" id="PTHR30154">
    <property type="entry name" value="LEUCINE-RESPONSIVE REGULATORY PROTEIN"/>
    <property type="match status" value="1"/>
</dbReference>
<evidence type="ECO:0000256" key="3">
    <source>
        <dbReference type="ARBA" id="ARBA00023163"/>
    </source>
</evidence>
<dbReference type="PROSITE" id="PS50956">
    <property type="entry name" value="HTH_ASNC_2"/>
    <property type="match status" value="2"/>
</dbReference>
<reference evidence="5 6" key="1">
    <citation type="submission" date="2020-08" db="EMBL/GenBank/DDBJ databases">
        <title>Genomic Encyclopedia of Type Strains, Phase III (KMG-III): the genomes of soil and plant-associated and newly described type strains.</title>
        <authorList>
            <person name="Whitman W."/>
        </authorList>
    </citation>
    <scope>NUCLEOTIDE SEQUENCE [LARGE SCALE GENOMIC DNA]</scope>
    <source>
        <strain evidence="5 6">CECT 8840</strain>
    </source>
</reference>
<organism evidence="5 6">
    <name type="scientific">Streptosporangium saharense</name>
    <dbReference type="NCBI Taxonomy" id="1706840"/>
    <lineage>
        <taxon>Bacteria</taxon>
        <taxon>Bacillati</taxon>
        <taxon>Actinomycetota</taxon>
        <taxon>Actinomycetes</taxon>
        <taxon>Streptosporangiales</taxon>
        <taxon>Streptosporangiaceae</taxon>
        <taxon>Streptosporangium</taxon>
    </lineage>
</organism>